<dbReference type="Gene3D" id="3.30.460.10">
    <property type="entry name" value="Beta Polymerase, domain 2"/>
    <property type="match status" value="1"/>
</dbReference>
<evidence type="ECO:0000313" key="5">
    <source>
        <dbReference type="Proteomes" id="UP000678895"/>
    </source>
</evidence>
<comment type="pathway">
    <text evidence="1">Purine metabolism; ppGpp biosynthesis; ppGpp from GTP: step 1/2.</text>
</comment>
<dbReference type="SMART" id="SM00954">
    <property type="entry name" value="RelA_SpoT"/>
    <property type="match status" value="1"/>
</dbReference>
<protein>
    <submittedName>
        <fullName evidence="4">GTP pyrophosphokinase</fullName>
    </submittedName>
</protein>
<dbReference type="PANTHER" id="PTHR41773:SF1">
    <property type="entry name" value="RELA_SPOT DOMAIN-CONTAINING PROTEIN"/>
    <property type="match status" value="1"/>
</dbReference>
<dbReference type="PANTHER" id="PTHR41773">
    <property type="entry name" value="GTP PYROPHOSPHATASE-RELATED"/>
    <property type="match status" value="1"/>
</dbReference>
<dbReference type="EMBL" id="BORS01000006">
    <property type="protein sequence ID" value="GIO42282.1"/>
    <property type="molecule type" value="Genomic_DNA"/>
</dbReference>
<evidence type="ECO:0000313" key="4">
    <source>
        <dbReference type="EMBL" id="GIO42282.1"/>
    </source>
</evidence>
<organism evidence="4 5">
    <name type="scientific">Paenibacillus apis</name>
    <dbReference type="NCBI Taxonomy" id="1792174"/>
    <lineage>
        <taxon>Bacteria</taxon>
        <taxon>Bacillati</taxon>
        <taxon>Bacillota</taxon>
        <taxon>Bacilli</taxon>
        <taxon>Bacillales</taxon>
        <taxon>Paenibacillaceae</taxon>
        <taxon>Paenibacillus</taxon>
    </lineage>
</organism>
<feature type="coiled-coil region" evidence="2">
    <location>
        <begin position="230"/>
        <end position="268"/>
    </location>
</feature>
<comment type="caution">
    <text evidence="4">The sequence shown here is derived from an EMBL/GenBank/DDBJ whole genome shotgun (WGS) entry which is preliminary data.</text>
</comment>
<dbReference type="InterPro" id="IPR043519">
    <property type="entry name" value="NT_sf"/>
</dbReference>
<dbReference type="GO" id="GO:0015969">
    <property type="term" value="P:guanosine tetraphosphate metabolic process"/>
    <property type="evidence" value="ECO:0007669"/>
    <property type="project" value="InterPro"/>
</dbReference>
<evidence type="ECO:0000256" key="2">
    <source>
        <dbReference type="SAM" id="Coils"/>
    </source>
</evidence>
<reference evidence="4" key="1">
    <citation type="submission" date="2021-03" db="EMBL/GenBank/DDBJ databases">
        <title>Antimicrobial resistance genes in bacteria isolated from Japanese honey, and their potential for conferring macrolide and lincosamide resistance in the American foulbrood pathogen Paenibacillus larvae.</title>
        <authorList>
            <person name="Okamoto M."/>
            <person name="Kumagai M."/>
            <person name="Kanamori H."/>
            <person name="Takamatsu D."/>
        </authorList>
    </citation>
    <scope>NUCLEOTIDE SEQUENCE</scope>
    <source>
        <strain evidence="4">J41TS4</strain>
    </source>
</reference>
<evidence type="ECO:0000256" key="1">
    <source>
        <dbReference type="ARBA" id="ARBA00004976"/>
    </source>
</evidence>
<dbReference type="Pfam" id="PF04607">
    <property type="entry name" value="RelA_SpoT"/>
    <property type="match status" value="1"/>
</dbReference>
<accession>A0A920CMN9</accession>
<proteinExistence type="predicted"/>
<dbReference type="RefSeq" id="WP_301627019.1">
    <property type="nucleotide sequence ID" value="NZ_BORS01000006.1"/>
</dbReference>
<dbReference type="Proteomes" id="UP000678895">
    <property type="component" value="Unassembled WGS sequence"/>
</dbReference>
<dbReference type="AlphaFoldDB" id="A0A920CMN9"/>
<dbReference type="CDD" id="cd05399">
    <property type="entry name" value="NT_Rel-Spo_like"/>
    <property type="match status" value="1"/>
</dbReference>
<feature type="domain" description="RelA/SpoT" evidence="3">
    <location>
        <begin position="64"/>
        <end position="206"/>
    </location>
</feature>
<dbReference type="InterPro" id="IPR007685">
    <property type="entry name" value="RelA_SpoT"/>
</dbReference>
<keyword evidence="5" id="KW-1185">Reference proteome</keyword>
<evidence type="ECO:0000259" key="3">
    <source>
        <dbReference type="SMART" id="SM00954"/>
    </source>
</evidence>
<keyword evidence="2" id="KW-0175">Coiled coil</keyword>
<name>A0A920CMN9_9BACL</name>
<gene>
    <name evidence="4" type="ORF">J41TS4_20400</name>
</gene>
<sequence length="335" mass="38726">MITISKDEFFEKYHIPEESKEIVNWDQLNEIHTHFLSIRESLTTQADFIANTLRVNGKIHTVRSRVKDPEHLIAKIIRKVPQRREQKEKDFCFTVDNYQDEITDLIGVRAIHIFKDEWEEIHNYINKTWKTTEIIANVRAGDDTSRFEELGIPVDPRETGYRSVHYLIESSPTSKKIVAEIQVRTIFEEGYGEIDHILRYPHGDVPQVLALNLLLLNRIVGSSDEMASYINLLKESLRQIQNDYQNAISKKNEEIESLQEKINKMEMKEQDRSSLLSSIGVIKESNTSTYKLPSTQTIRALSLSDLINNQATEFKAGTILTGNLSRYLEEKSGDD</sequence>
<dbReference type="SUPFAM" id="SSF81301">
    <property type="entry name" value="Nucleotidyltransferase"/>
    <property type="match status" value="1"/>
</dbReference>